<keyword evidence="9" id="KW-1185">Reference proteome</keyword>
<name>A0A8T2J781_9PIPI</name>
<evidence type="ECO:0000313" key="8">
    <source>
        <dbReference type="EMBL" id="KAG8441085.1"/>
    </source>
</evidence>
<comment type="caution">
    <text evidence="8">The sequence shown here is derived from an EMBL/GenBank/DDBJ whole genome shotgun (WGS) entry which is preliminary data.</text>
</comment>
<proteinExistence type="predicted"/>
<protein>
    <submittedName>
        <fullName evidence="8">Uncharacterized protein</fullName>
    </submittedName>
</protein>
<organism evidence="8 9">
    <name type="scientific">Hymenochirus boettgeri</name>
    <name type="common">Congo dwarf clawed frog</name>
    <dbReference type="NCBI Taxonomy" id="247094"/>
    <lineage>
        <taxon>Eukaryota</taxon>
        <taxon>Metazoa</taxon>
        <taxon>Chordata</taxon>
        <taxon>Craniata</taxon>
        <taxon>Vertebrata</taxon>
        <taxon>Euteleostomi</taxon>
        <taxon>Amphibia</taxon>
        <taxon>Batrachia</taxon>
        <taxon>Anura</taxon>
        <taxon>Pipoidea</taxon>
        <taxon>Pipidae</taxon>
        <taxon>Pipinae</taxon>
        <taxon>Hymenochirus</taxon>
    </lineage>
</organism>
<evidence type="ECO:0000313" key="9">
    <source>
        <dbReference type="Proteomes" id="UP000812440"/>
    </source>
</evidence>
<gene>
    <name evidence="8" type="ORF">GDO86_006724</name>
</gene>
<evidence type="ECO:0000256" key="2">
    <source>
        <dbReference type="ARBA" id="ARBA00022448"/>
    </source>
</evidence>
<dbReference type="InterPro" id="IPR036259">
    <property type="entry name" value="MFS_trans_sf"/>
</dbReference>
<dbReference type="Proteomes" id="UP000812440">
    <property type="component" value="Chromosome 3"/>
</dbReference>
<feature type="compositionally biased region" description="Basic and acidic residues" evidence="6">
    <location>
        <begin position="100"/>
        <end position="118"/>
    </location>
</feature>
<dbReference type="GO" id="GO:0030672">
    <property type="term" value="C:synaptic vesicle membrane"/>
    <property type="evidence" value="ECO:0007669"/>
    <property type="project" value="TreeGrafter"/>
</dbReference>
<feature type="transmembrane region" description="Helical" evidence="7">
    <location>
        <begin position="51"/>
        <end position="73"/>
    </location>
</feature>
<feature type="compositionally biased region" description="Polar residues" evidence="6">
    <location>
        <begin position="88"/>
        <end position="99"/>
    </location>
</feature>
<dbReference type="EMBL" id="JAACNH010000006">
    <property type="protein sequence ID" value="KAG8441085.1"/>
    <property type="molecule type" value="Genomic_DNA"/>
</dbReference>
<evidence type="ECO:0000256" key="6">
    <source>
        <dbReference type="SAM" id="MobiDB-lite"/>
    </source>
</evidence>
<keyword evidence="2" id="KW-0813">Transport</keyword>
<dbReference type="OrthoDB" id="5086884at2759"/>
<feature type="region of interest" description="Disordered" evidence="6">
    <location>
        <begin position="83"/>
        <end position="118"/>
    </location>
</feature>
<feature type="transmembrane region" description="Helical" evidence="7">
    <location>
        <begin position="21"/>
        <end position="39"/>
    </location>
</feature>
<dbReference type="SUPFAM" id="SSF103473">
    <property type="entry name" value="MFS general substrate transporter"/>
    <property type="match status" value="1"/>
</dbReference>
<dbReference type="AlphaFoldDB" id="A0A8T2J781"/>
<dbReference type="InterPro" id="IPR011701">
    <property type="entry name" value="MFS"/>
</dbReference>
<dbReference type="PANTHER" id="PTHR23506:SF31">
    <property type="entry name" value="CHROMAFFIN GRANULE AMINE TRANSPORTER"/>
    <property type="match status" value="1"/>
</dbReference>
<keyword evidence="4 7" id="KW-1133">Transmembrane helix</keyword>
<dbReference type="GO" id="GO:0005335">
    <property type="term" value="F:serotonin:sodium:chloride symporter activity"/>
    <property type="evidence" value="ECO:0007669"/>
    <property type="project" value="TreeGrafter"/>
</dbReference>
<dbReference type="PANTHER" id="PTHR23506">
    <property type="entry name" value="GH10249P"/>
    <property type="match status" value="1"/>
</dbReference>
<dbReference type="Pfam" id="PF07690">
    <property type="entry name" value="MFS_1"/>
    <property type="match status" value="1"/>
</dbReference>
<evidence type="ECO:0000256" key="4">
    <source>
        <dbReference type="ARBA" id="ARBA00022989"/>
    </source>
</evidence>
<dbReference type="GO" id="GO:0015842">
    <property type="term" value="P:aminergic neurotransmitter loading into synaptic vesicle"/>
    <property type="evidence" value="ECO:0007669"/>
    <property type="project" value="TreeGrafter"/>
</dbReference>
<dbReference type="Gene3D" id="1.20.1250.20">
    <property type="entry name" value="MFS general substrate transporter like domains"/>
    <property type="match status" value="1"/>
</dbReference>
<evidence type="ECO:0000256" key="3">
    <source>
        <dbReference type="ARBA" id="ARBA00022692"/>
    </source>
</evidence>
<comment type="subcellular location">
    <subcellularLocation>
        <location evidence="1">Membrane</location>
        <topology evidence="1">Multi-pass membrane protein</topology>
    </subcellularLocation>
</comment>
<evidence type="ECO:0000256" key="7">
    <source>
        <dbReference type="SAM" id="Phobius"/>
    </source>
</evidence>
<dbReference type="InterPro" id="IPR050930">
    <property type="entry name" value="MFS_Vesicular_Transporter"/>
</dbReference>
<sequence length="118" mass="12818">MEVAILPTMALLVDLRHTSNYSGVYAITDIALSLGYALGPLCGGALARAIGFPWISVIFGIILIVYSPLFILLRNPPGKEEIKPILPQDNQTLPTNTSNVKDKLPDPHLKNTGNKETH</sequence>
<accession>A0A8T2J781</accession>
<keyword evidence="3 7" id="KW-0812">Transmembrane</keyword>
<keyword evidence="5 7" id="KW-0472">Membrane</keyword>
<dbReference type="GO" id="GO:0043195">
    <property type="term" value="C:terminal bouton"/>
    <property type="evidence" value="ECO:0007669"/>
    <property type="project" value="TreeGrafter"/>
</dbReference>
<evidence type="ECO:0000256" key="1">
    <source>
        <dbReference type="ARBA" id="ARBA00004141"/>
    </source>
</evidence>
<evidence type="ECO:0000256" key="5">
    <source>
        <dbReference type="ARBA" id="ARBA00023136"/>
    </source>
</evidence>
<reference evidence="8" key="1">
    <citation type="thesis" date="2020" institute="ProQuest LLC" country="789 East Eisenhower Parkway, Ann Arbor, MI, USA">
        <title>Comparative Genomics and Chromosome Evolution.</title>
        <authorList>
            <person name="Mudd A.B."/>
        </authorList>
    </citation>
    <scope>NUCLEOTIDE SEQUENCE</scope>
    <source>
        <strain evidence="8">Female2</strain>
        <tissue evidence="8">Blood</tissue>
    </source>
</reference>